<dbReference type="Pfam" id="PF02633">
    <property type="entry name" value="Creatininase"/>
    <property type="match status" value="1"/>
</dbReference>
<name>A0A7J3WCC0_CALS0</name>
<dbReference type="AlphaFoldDB" id="A0A7J3WCC0"/>
<dbReference type="EMBL" id="DRXG01000080">
    <property type="protein sequence ID" value="HHN52388.1"/>
    <property type="molecule type" value="Genomic_DNA"/>
</dbReference>
<protein>
    <recommendedName>
        <fullName evidence="2">Creatininase family protein</fullName>
    </recommendedName>
</protein>
<evidence type="ECO:0008006" key="2">
    <source>
        <dbReference type="Google" id="ProtNLM"/>
    </source>
</evidence>
<comment type="caution">
    <text evidence="1">The sequence shown here is derived from an EMBL/GenBank/DDBJ whole genome shotgun (WGS) entry which is preliminary data.</text>
</comment>
<dbReference type="InterPro" id="IPR003785">
    <property type="entry name" value="Creatininase/forma_Hydrolase"/>
</dbReference>
<reference evidence="1" key="1">
    <citation type="journal article" date="2020" name="mSystems">
        <title>Genome- and Community-Level Interaction Insights into Carbon Utilization and Element Cycling Functions of Hydrothermarchaeota in Hydrothermal Sediment.</title>
        <authorList>
            <person name="Zhou Z."/>
            <person name="Liu Y."/>
            <person name="Xu W."/>
            <person name="Pan J."/>
            <person name="Luo Z.H."/>
            <person name="Li M."/>
        </authorList>
    </citation>
    <scope>NUCLEOTIDE SEQUENCE [LARGE SCALE GENOMIC DNA]</scope>
    <source>
        <strain evidence="1">SpSt-1073</strain>
    </source>
</reference>
<gene>
    <name evidence="1" type="ORF">ENM30_03635</name>
</gene>
<dbReference type="InterPro" id="IPR024087">
    <property type="entry name" value="Creatininase-like_sf"/>
</dbReference>
<organism evidence="1">
    <name type="scientific">Caldiarchaeum subterraneum</name>
    <dbReference type="NCBI Taxonomy" id="311458"/>
    <lineage>
        <taxon>Archaea</taxon>
        <taxon>Nitrososphaerota</taxon>
        <taxon>Candidatus Caldarchaeales</taxon>
        <taxon>Candidatus Caldarchaeaceae</taxon>
        <taxon>Candidatus Caldarchaeum</taxon>
    </lineage>
</organism>
<proteinExistence type="predicted"/>
<accession>A0A7J3WCC0</accession>
<dbReference type="SUPFAM" id="SSF102215">
    <property type="entry name" value="Creatininase"/>
    <property type="match status" value="1"/>
</dbReference>
<evidence type="ECO:0000313" key="1">
    <source>
        <dbReference type="EMBL" id="HHN52388.1"/>
    </source>
</evidence>
<dbReference type="Gene3D" id="3.40.50.10310">
    <property type="entry name" value="Creatininase"/>
    <property type="match status" value="1"/>
</dbReference>
<sequence length="46" mass="4978">MVILWAEKPSPELGELCGRKRVAIFPVGSTEQHGPHTPTGTDHIIA</sequence>